<name>A0A2T7ST52_9ACTN</name>
<accession>A0A2T7ST52</accession>
<dbReference type="Proteomes" id="UP000245992">
    <property type="component" value="Unassembled WGS sequence"/>
</dbReference>
<evidence type="ECO:0000256" key="1">
    <source>
        <dbReference type="SAM" id="SignalP"/>
    </source>
</evidence>
<keyword evidence="1" id="KW-0732">Signal</keyword>
<dbReference type="EMBL" id="AZSP01000313">
    <property type="protein sequence ID" value="PVE06066.1"/>
    <property type="molecule type" value="Genomic_DNA"/>
</dbReference>
<evidence type="ECO:0000313" key="3">
    <source>
        <dbReference type="Proteomes" id="UP000245992"/>
    </source>
</evidence>
<dbReference type="RefSeq" id="WP_206300733.1">
    <property type="nucleotide sequence ID" value="NZ_AZSP01000313.1"/>
</dbReference>
<dbReference type="AlphaFoldDB" id="A0A2T7ST52"/>
<protein>
    <submittedName>
        <fullName evidence="2">Uncharacterized protein</fullName>
    </submittedName>
</protein>
<feature type="chain" id="PRO_5038397781" evidence="1">
    <location>
        <begin position="27"/>
        <end position="57"/>
    </location>
</feature>
<feature type="signal peptide" evidence="1">
    <location>
        <begin position="1"/>
        <end position="26"/>
    </location>
</feature>
<sequence length="57" mass="5907">MRIRTAVAAAALAAVAVLGSAGAASATSWEHDGRGEFIDIDSRIKNSFNTVVIFGDK</sequence>
<proteinExistence type="predicted"/>
<reference evidence="2 3" key="1">
    <citation type="submission" date="2013-12" db="EMBL/GenBank/DDBJ databases">
        <title>Annotated genome of Streptomyces scopuliridis.</title>
        <authorList>
            <person name="Olson J.B."/>
        </authorList>
    </citation>
    <scope>NUCLEOTIDE SEQUENCE [LARGE SCALE GENOMIC DNA]</scope>
    <source>
        <strain evidence="2 3">RB72</strain>
    </source>
</reference>
<keyword evidence="3" id="KW-1185">Reference proteome</keyword>
<organism evidence="2 3">
    <name type="scientific">Streptomyces scopuliridis RB72</name>
    <dbReference type="NCBI Taxonomy" id="1440053"/>
    <lineage>
        <taxon>Bacteria</taxon>
        <taxon>Bacillati</taxon>
        <taxon>Actinomycetota</taxon>
        <taxon>Actinomycetes</taxon>
        <taxon>Kitasatosporales</taxon>
        <taxon>Streptomycetaceae</taxon>
        <taxon>Streptomyces</taxon>
    </lineage>
</organism>
<comment type="caution">
    <text evidence="2">The sequence shown here is derived from an EMBL/GenBank/DDBJ whole genome shotgun (WGS) entry which is preliminary data.</text>
</comment>
<evidence type="ECO:0000313" key="2">
    <source>
        <dbReference type="EMBL" id="PVE06066.1"/>
    </source>
</evidence>
<gene>
    <name evidence="2" type="ORF">Y717_33000</name>
</gene>